<dbReference type="InterPro" id="IPR002347">
    <property type="entry name" value="SDR_fam"/>
</dbReference>
<dbReference type="InterPro" id="IPR020904">
    <property type="entry name" value="Sc_DH/Rdtase_CS"/>
</dbReference>
<comment type="caution">
    <text evidence="5">The sequence shown here is derived from an EMBL/GenBank/DDBJ whole genome shotgun (WGS) entry which is preliminary data.</text>
</comment>
<evidence type="ECO:0000256" key="1">
    <source>
        <dbReference type="ARBA" id="ARBA00006484"/>
    </source>
</evidence>
<keyword evidence="6" id="KW-1185">Reference proteome</keyword>
<comment type="similarity">
    <text evidence="1 3">Belongs to the short-chain dehydrogenases/reductases (SDR) family.</text>
</comment>
<dbReference type="SUPFAM" id="SSF51735">
    <property type="entry name" value="NAD(P)-binding Rossmann-fold domains"/>
    <property type="match status" value="1"/>
</dbReference>
<sequence length="264" mass="27774">MKTILITGCSSGFGLETAQYFLEREWNVVATMRTPREDVLPPSSRLRVLALDVTDADSIRRAVEAAGPVDVLVNNAGIGVLGALEGTSMDTAREVFTTNTLGTIAMTQAVLPQFRQRRTGVIVNVTSSVTLTPLPLLSVYTASKAAVNAFTESLALELQQFNVRAHLVLPGRAPATRFGENAQSRMDGAIPEAYAELAQNVFAGWAQSSAVTQAAEVAEAIWRAATDPSCPPRLAAGADAVALSMPSSAPAVSIHRHTGCGGVI</sequence>
<name>A0A845HUU7_9BURK</name>
<dbReference type="SMART" id="SM00822">
    <property type="entry name" value="PKS_KR"/>
    <property type="match status" value="1"/>
</dbReference>
<dbReference type="InterPro" id="IPR057326">
    <property type="entry name" value="KR_dom"/>
</dbReference>
<dbReference type="PANTHER" id="PTHR43976">
    <property type="entry name" value="SHORT CHAIN DEHYDROGENASE"/>
    <property type="match status" value="1"/>
</dbReference>
<gene>
    <name evidence="5" type="ORF">GTP81_30880</name>
</gene>
<dbReference type="PRINTS" id="PR00081">
    <property type="entry name" value="GDHRDH"/>
</dbReference>
<dbReference type="InterPro" id="IPR051911">
    <property type="entry name" value="SDR_oxidoreductase"/>
</dbReference>
<dbReference type="PRINTS" id="PR00080">
    <property type="entry name" value="SDRFAMILY"/>
</dbReference>
<dbReference type="PROSITE" id="PS00061">
    <property type="entry name" value="ADH_SHORT"/>
    <property type="match status" value="1"/>
</dbReference>
<dbReference type="PANTHER" id="PTHR43976:SF16">
    <property type="entry name" value="SHORT-CHAIN DEHYDROGENASE_REDUCTASE FAMILY PROTEIN"/>
    <property type="match status" value="1"/>
</dbReference>
<feature type="domain" description="Ketoreductase" evidence="4">
    <location>
        <begin position="2"/>
        <end position="173"/>
    </location>
</feature>
<keyword evidence="2" id="KW-0560">Oxidoreductase</keyword>
<dbReference type="CDD" id="cd05374">
    <property type="entry name" value="17beta-HSD-like_SDR_c"/>
    <property type="match status" value="1"/>
</dbReference>
<evidence type="ECO:0000256" key="3">
    <source>
        <dbReference type="RuleBase" id="RU000363"/>
    </source>
</evidence>
<proteinExistence type="inferred from homology"/>
<dbReference type="Pfam" id="PF00106">
    <property type="entry name" value="adh_short"/>
    <property type="match status" value="1"/>
</dbReference>
<dbReference type="AlphaFoldDB" id="A0A845HUU7"/>
<dbReference type="Proteomes" id="UP000484875">
    <property type="component" value="Unassembled WGS sequence"/>
</dbReference>
<dbReference type="RefSeq" id="WP_161093357.1">
    <property type="nucleotide sequence ID" value="NZ_WWCV01000139.1"/>
</dbReference>
<evidence type="ECO:0000313" key="5">
    <source>
        <dbReference type="EMBL" id="MYN21149.1"/>
    </source>
</evidence>
<organism evidence="5 6">
    <name type="scientific">Duganella vulcania</name>
    <dbReference type="NCBI Taxonomy" id="2692166"/>
    <lineage>
        <taxon>Bacteria</taxon>
        <taxon>Pseudomonadati</taxon>
        <taxon>Pseudomonadota</taxon>
        <taxon>Betaproteobacteria</taxon>
        <taxon>Burkholderiales</taxon>
        <taxon>Oxalobacteraceae</taxon>
        <taxon>Telluria group</taxon>
        <taxon>Duganella</taxon>
    </lineage>
</organism>
<reference evidence="5 6" key="1">
    <citation type="submission" date="2019-12" db="EMBL/GenBank/DDBJ databases">
        <title>Novel species isolated from a subtropical stream in China.</title>
        <authorList>
            <person name="Lu H."/>
        </authorList>
    </citation>
    <scope>NUCLEOTIDE SEQUENCE [LARGE SCALE GENOMIC DNA]</scope>
    <source>
        <strain evidence="5 6">FT107W</strain>
    </source>
</reference>
<evidence type="ECO:0000259" key="4">
    <source>
        <dbReference type="SMART" id="SM00822"/>
    </source>
</evidence>
<evidence type="ECO:0000313" key="6">
    <source>
        <dbReference type="Proteomes" id="UP000484875"/>
    </source>
</evidence>
<accession>A0A845HUU7</accession>
<dbReference type="EMBL" id="WWCV01000139">
    <property type="protein sequence ID" value="MYN21149.1"/>
    <property type="molecule type" value="Genomic_DNA"/>
</dbReference>
<dbReference type="InterPro" id="IPR036291">
    <property type="entry name" value="NAD(P)-bd_dom_sf"/>
</dbReference>
<dbReference type="GO" id="GO:0016491">
    <property type="term" value="F:oxidoreductase activity"/>
    <property type="evidence" value="ECO:0007669"/>
    <property type="project" value="UniProtKB-KW"/>
</dbReference>
<protein>
    <submittedName>
        <fullName evidence="5">SDR family NAD(P)-dependent oxidoreductase</fullName>
    </submittedName>
</protein>
<dbReference type="Gene3D" id="3.40.50.720">
    <property type="entry name" value="NAD(P)-binding Rossmann-like Domain"/>
    <property type="match status" value="1"/>
</dbReference>
<evidence type="ECO:0000256" key="2">
    <source>
        <dbReference type="ARBA" id="ARBA00023002"/>
    </source>
</evidence>